<proteinExistence type="predicted"/>
<accession>A0AAV3U521</accession>
<protein>
    <submittedName>
        <fullName evidence="2">Glycosyltransferase</fullName>
    </submittedName>
</protein>
<comment type="caution">
    <text evidence="2">The sequence shown here is derived from an EMBL/GenBank/DDBJ whole genome shotgun (WGS) entry which is preliminary data.</text>
</comment>
<gene>
    <name evidence="2" type="ORF">GCM10025791_29230</name>
</gene>
<evidence type="ECO:0000313" key="3">
    <source>
        <dbReference type="Proteomes" id="UP001409585"/>
    </source>
</evidence>
<dbReference type="InterPro" id="IPR055259">
    <property type="entry name" value="YkvP/CgeB_Glyco_trans-like"/>
</dbReference>
<dbReference type="Pfam" id="PF13524">
    <property type="entry name" value="Glyco_trans_1_2"/>
    <property type="match status" value="1"/>
</dbReference>
<organism evidence="2 3">
    <name type="scientific">Halioxenophilus aromaticivorans</name>
    <dbReference type="NCBI Taxonomy" id="1306992"/>
    <lineage>
        <taxon>Bacteria</taxon>
        <taxon>Pseudomonadati</taxon>
        <taxon>Pseudomonadota</taxon>
        <taxon>Gammaproteobacteria</taxon>
        <taxon>Alteromonadales</taxon>
        <taxon>Alteromonadaceae</taxon>
        <taxon>Halioxenophilus</taxon>
    </lineage>
</organism>
<dbReference type="EMBL" id="BAABLX010000027">
    <property type="protein sequence ID" value="GAA4947634.1"/>
    <property type="molecule type" value="Genomic_DNA"/>
</dbReference>
<name>A0AAV3U521_9ALTE</name>
<keyword evidence="3" id="KW-1185">Reference proteome</keyword>
<reference evidence="3" key="1">
    <citation type="journal article" date="2019" name="Int. J. Syst. Evol. Microbiol.">
        <title>The Global Catalogue of Microorganisms (GCM) 10K type strain sequencing project: providing services to taxonomists for standard genome sequencing and annotation.</title>
        <authorList>
            <consortium name="The Broad Institute Genomics Platform"/>
            <consortium name="The Broad Institute Genome Sequencing Center for Infectious Disease"/>
            <person name="Wu L."/>
            <person name="Ma J."/>
        </authorList>
    </citation>
    <scope>NUCLEOTIDE SEQUENCE [LARGE SCALE GENOMIC DNA]</scope>
    <source>
        <strain evidence="3">JCM 19134</strain>
    </source>
</reference>
<sequence>MGSWDLIRSQQPARSIIVSQRASRPLTWLCLGYEFEDLMAQLEPADIASVKPAPGAQLARLGTKLVERYSQGKYTLTPSFRAGGAQYELAFVHCGIVADLLTMGRQRDFSNIAKISVCYISELWASQLPLKTEFLHRLQCFDAVFIGCAGPVEELSKQIGRPCYYLPPAVDALASCPYPDLAGRCIDFLSVGRRPEQIHRSLLAHSQTDQLFFYLRDTVRGLAKAEVVTTQDHRQQLLSFLKRSKYFLANRPKFDQPLGANDHEVGYRFFEGAAAGCVMIGDAPRNQAFDALFGWPDVVIPNPEDPSKIIDLYRELESDPERVARIRQRNVVESLRRHDWAYRWQTLLDTVGLAPTDALTQRLEQLASLADSVEQQG</sequence>
<evidence type="ECO:0000259" key="1">
    <source>
        <dbReference type="Pfam" id="PF13524"/>
    </source>
</evidence>
<evidence type="ECO:0000313" key="2">
    <source>
        <dbReference type="EMBL" id="GAA4947634.1"/>
    </source>
</evidence>
<dbReference type="Proteomes" id="UP001409585">
    <property type="component" value="Unassembled WGS sequence"/>
</dbReference>
<feature type="domain" description="Spore protein YkvP/CgeB glycosyl transferase-like" evidence="1">
    <location>
        <begin position="235"/>
        <end position="349"/>
    </location>
</feature>
<dbReference type="AlphaFoldDB" id="A0AAV3U521"/>